<proteinExistence type="predicted"/>
<dbReference type="Pfam" id="PF07714">
    <property type="entry name" value="PK_Tyr_Ser-Thr"/>
    <property type="match status" value="1"/>
</dbReference>
<keyword evidence="3" id="KW-0067">ATP-binding</keyword>
<dbReference type="GO" id="GO:0007411">
    <property type="term" value="P:axon guidance"/>
    <property type="evidence" value="ECO:0007669"/>
    <property type="project" value="TreeGrafter"/>
</dbReference>
<dbReference type="Pfam" id="PF14575">
    <property type="entry name" value="EphA2_TM"/>
    <property type="match status" value="1"/>
</dbReference>
<reference evidence="7 8" key="1">
    <citation type="submission" date="2015-08" db="EMBL/GenBank/DDBJ databases">
        <title>The genome of the Asian arowana (Scleropages formosus).</title>
        <authorList>
            <person name="Tan M.H."/>
            <person name="Gan H.M."/>
            <person name="Croft L.J."/>
            <person name="Austin C.M."/>
        </authorList>
    </citation>
    <scope>NUCLEOTIDE SEQUENCE [LARGE SCALE GENOMIC DNA]</scope>
    <source>
        <strain evidence="7">Aro1</strain>
    </source>
</reference>
<evidence type="ECO:0000313" key="8">
    <source>
        <dbReference type="Proteomes" id="UP000034805"/>
    </source>
</evidence>
<evidence type="ECO:0000256" key="3">
    <source>
        <dbReference type="ARBA" id="ARBA00022840"/>
    </source>
</evidence>
<dbReference type="GO" id="GO:0005886">
    <property type="term" value="C:plasma membrane"/>
    <property type="evidence" value="ECO:0007669"/>
    <property type="project" value="TreeGrafter"/>
</dbReference>
<dbReference type="CDD" id="cd09488">
    <property type="entry name" value="SAM_EPH-R"/>
    <property type="match status" value="1"/>
</dbReference>
<dbReference type="Pfam" id="PF00536">
    <property type="entry name" value="SAM_1"/>
    <property type="match status" value="1"/>
</dbReference>
<comment type="caution">
    <text evidence="7">The sequence shown here is derived from an EMBL/GenBank/DDBJ whole genome shotgun (WGS) entry which is preliminary data.</text>
</comment>
<dbReference type="SMART" id="SM00454">
    <property type="entry name" value="SAM"/>
    <property type="match status" value="1"/>
</dbReference>
<dbReference type="GO" id="GO:0005005">
    <property type="term" value="F:transmembrane-ephrin receptor activity"/>
    <property type="evidence" value="ECO:0007669"/>
    <property type="project" value="TreeGrafter"/>
</dbReference>
<dbReference type="SUPFAM" id="SSF47769">
    <property type="entry name" value="SAM/Pointed domain"/>
    <property type="match status" value="1"/>
</dbReference>
<dbReference type="SUPFAM" id="SSF56112">
    <property type="entry name" value="Protein kinase-like (PK-like)"/>
    <property type="match status" value="1"/>
</dbReference>
<dbReference type="PANTHER" id="PTHR46877">
    <property type="entry name" value="EPH RECEPTOR A5"/>
    <property type="match status" value="1"/>
</dbReference>
<evidence type="ECO:0000256" key="2">
    <source>
        <dbReference type="ARBA" id="ARBA00022741"/>
    </source>
</evidence>
<dbReference type="Gene3D" id="1.10.150.50">
    <property type="entry name" value="Transcription Factor, Ets-1"/>
    <property type="match status" value="1"/>
</dbReference>
<evidence type="ECO:0000259" key="6">
    <source>
        <dbReference type="PROSITE" id="PS50105"/>
    </source>
</evidence>
<dbReference type="InterPro" id="IPR050449">
    <property type="entry name" value="Ephrin_rcpt_TKs"/>
</dbReference>
<keyword evidence="5 7" id="KW-0675">Receptor</keyword>
<dbReference type="PROSITE" id="PS50105">
    <property type="entry name" value="SAM_DOMAIN"/>
    <property type="match status" value="1"/>
</dbReference>
<dbReference type="Proteomes" id="UP000034805">
    <property type="component" value="Unassembled WGS sequence"/>
</dbReference>
<feature type="domain" description="SAM" evidence="6">
    <location>
        <begin position="175"/>
        <end position="239"/>
    </location>
</feature>
<dbReference type="EMBL" id="JARO02002318">
    <property type="protein sequence ID" value="KPP72964.1"/>
    <property type="molecule type" value="Genomic_DNA"/>
</dbReference>
<dbReference type="InterPro" id="IPR011009">
    <property type="entry name" value="Kinase-like_dom_sf"/>
</dbReference>
<gene>
    <name evidence="7" type="ORF">Z043_107984</name>
</gene>
<protein>
    <submittedName>
        <fullName evidence="7">Ephrin type-A receptor 3-like</fullName>
    </submittedName>
</protein>
<dbReference type="GO" id="GO:0030425">
    <property type="term" value="C:dendrite"/>
    <property type="evidence" value="ECO:0007669"/>
    <property type="project" value="TreeGrafter"/>
</dbReference>
<organism evidence="7 8">
    <name type="scientific">Scleropages formosus</name>
    <name type="common">Asian bonytongue</name>
    <name type="synonym">Osteoglossum formosum</name>
    <dbReference type="NCBI Taxonomy" id="113540"/>
    <lineage>
        <taxon>Eukaryota</taxon>
        <taxon>Metazoa</taxon>
        <taxon>Chordata</taxon>
        <taxon>Craniata</taxon>
        <taxon>Vertebrata</taxon>
        <taxon>Euteleostomi</taxon>
        <taxon>Actinopterygii</taxon>
        <taxon>Neopterygii</taxon>
        <taxon>Teleostei</taxon>
        <taxon>Osteoglossocephala</taxon>
        <taxon>Osteoglossomorpha</taxon>
        <taxon>Osteoglossiformes</taxon>
        <taxon>Osteoglossidae</taxon>
        <taxon>Scleropages</taxon>
    </lineage>
</organism>
<dbReference type="PANTHER" id="PTHR46877:SF8">
    <property type="entry name" value="RECEPTOR PROTEIN-TYROSINE KINASE"/>
    <property type="match status" value="1"/>
</dbReference>
<evidence type="ECO:0000313" key="7">
    <source>
        <dbReference type="EMBL" id="KPP72964.1"/>
    </source>
</evidence>
<feature type="non-terminal residue" evidence="7">
    <location>
        <position position="245"/>
    </location>
</feature>
<dbReference type="InterPro" id="IPR001245">
    <property type="entry name" value="Ser-Thr/Tyr_kinase_cat_dom"/>
</dbReference>
<name>A0A0P7XCS4_SCLFO</name>
<dbReference type="AlphaFoldDB" id="A0A0P7XCS4"/>
<keyword evidence="2" id="KW-0547">Nucleotide-binding</keyword>
<sequence>MTAKQDPDEDKMQFQHGRVKLPGSRTYIHPHTYEDPNQAVRDFAKEIDVSSIRIERPVMIITEFMENGSLDSFLKVIKAIDEGYRLPAPMDCPVVLHQLMLACWEKGRSDRPKFGQIVNTLDQLIRNPGCLKELANSSVCRGSVSELLLVRHWYMTGHDCTYWCLCRQDPGTPELAAGTVEEWLDSIKMGQYKDQFSSAGYVTLDSVLCVNVGDLGKMGVILAGHQKKILTSIQNLQTEQASHVH</sequence>
<dbReference type="InterPro" id="IPR001660">
    <property type="entry name" value="SAM"/>
</dbReference>
<dbReference type="FunFam" id="1.10.150.50:FF:000001">
    <property type="entry name" value="Ephrin type-A receptor 5"/>
    <property type="match status" value="1"/>
</dbReference>
<accession>A0A0P7XCS4</accession>
<dbReference type="InterPro" id="IPR013761">
    <property type="entry name" value="SAM/pointed_sf"/>
</dbReference>
<evidence type="ECO:0000256" key="1">
    <source>
        <dbReference type="ARBA" id="ARBA00004167"/>
    </source>
</evidence>
<dbReference type="GO" id="GO:0005524">
    <property type="term" value="F:ATP binding"/>
    <property type="evidence" value="ECO:0007669"/>
    <property type="project" value="UniProtKB-KW"/>
</dbReference>
<keyword evidence="4" id="KW-0472">Membrane</keyword>
<comment type="subcellular location">
    <subcellularLocation>
        <location evidence="1">Membrane</location>
        <topology evidence="1">Single-pass membrane protein</topology>
    </subcellularLocation>
</comment>
<evidence type="ECO:0000256" key="4">
    <source>
        <dbReference type="ARBA" id="ARBA00023136"/>
    </source>
</evidence>
<evidence type="ECO:0000256" key="5">
    <source>
        <dbReference type="ARBA" id="ARBA00023170"/>
    </source>
</evidence>
<dbReference type="InterPro" id="IPR027936">
    <property type="entry name" value="Eph_TM"/>
</dbReference>
<dbReference type="Gene3D" id="1.10.510.10">
    <property type="entry name" value="Transferase(Phosphotransferase) domain 1"/>
    <property type="match status" value="1"/>
</dbReference>